<dbReference type="PANTHER" id="PTHR35174">
    <property type="entry name" value="BLL7171 PROTEIN-RELATED"/>
    <property type="match status" value="1"/>
</dbReference>
<dbReference type="Gene3D" id="3.30.70.1060">
    <property type="entry name" value="Dimeric alpha+beta barrel"/>
    <property type="match status" value="1"/>
</dbReference>
<sequence length="124" mass="14023">MKYLLLVHHSENEFTKIPEAERKAMLLESIQLCHHLHDKRQYIHASPLQPEAAGTVVRVRDGKPMVTDGPFMETKEQLAGYFLVEANDRAEAIRIAERIPGARIGTVEVRPLIDITGLPNTRES</sequence>
<name>A0A7S8FG15_9BACT</name>
<evidence type="ECO:0000259" key="2">
    <source>
        <dbReference type="Pfam" id="PF03795"/>
    </source>
</evidence>
<evidence type="ECO:0000313" key="4">
    <source>
        <dbReference type="Proteomes" id="UP000593737"/>
    </source>
</evidence>
<organism evidence="3 4">
    <name type="scientific">Candidatus Nitrospira kreftii</name>
    <dbReference type="NCBI Taxonomy" id="2652173"/>
    <lineage>
        <taxon>Bacteria</taxon>
        <taxon>Pseudomonadati</taxon>
        <taxon>Nitrospirota</taxon>
        <taxon>Nitrospiria</taxon>
        <taxon>Nitrospirales</taxon>
        <taxon>Nitrospiraceae</taxon>
        <taxon>Nitrospira</taxon>
    </lineage>
</organism>
<dbReference type="InterPro" id="IPR011008">
    <property type="entry name" value="Dimeric_a/b-barrel"/>
</dbReference>
<protein>
    <recommendedName>
        <fullName evidence="2">YCII-related domain-containing protein</fullName>
    </recommendedName>
</protein>
<accession>A0A7S8FG15</accession>
<dbReference type="InterPro" id="IPR005545">
    <property type="entry name" value="YCII"/>
</dbReference>
<comment type="similarity">
    <text evidence="1">Belongs to the YciI family.</text>
</comment>
<evidence type="ECO:0000256" key="1">
    <source>
        <dbReference type="ARBA" id="ARBA00007689"/>
    </source>
</evidence>
<dbReference type="SUPFAM" id="SSF54909">
    <property type="entry name" value="Dimeric alpha+beta barrel"/>
    <property type="match status" value="1"/>
</dbReference>
<gene>
    <name evidence="3" type="ORF">Nkreftii_003133</name>
</gene>
<dbReference type="KEGG" id="nkf:Nkreftii_003133"/>
<dbReference type="PANTHER" id="PTHR35174:SF3">
    <property type="entry name" value="BLL7171 PROTEIN"/>
    <property type="match status" value="1"/>
</dbReference>
<proteinExistence type="inferred from homology"/>
<dbReference type="EMBL" id="CP047423">
    <property type="protein sequence ID" value="QPD05359.1"/>
    <property type="molecule type" value="Genomic_DNA"/>
</dbReference>
<dbReference type="AlphaFoldDB" id="A0A7S8FG15"/>
<dbReference type="Proteomes" id="UP000593737">
    <property type="component" value="Chromosome"/>
</dbReference>
<reference evidence="3 4" key="1">
    <citation type="journal article" date="2020" name="ISME J.">
        <title>Enrichment and physiological characterization of a novel comammox Nitrospira indicates ammonium inhibition of complete nitrification.</title>
        <authorList>
            <person name="Sakoula D."/>
            <person name="Koch H."/>
            <person name="Frank J."/>
            <person name="Jetten M.S.M."/>
            <person name="van Kessel M.A.H.J."/>
            <person name="Lucker S."/>
        </authorList>
    </citation>
    <scope>NUCLEOTIDE SEQUENCE [LARGE SCALE GENOMIC DNA]</scope>
    <source>
        <strain evidence="3">Comreactor17</strain>
    </source>
</reference>
<evidence type="ECO:0000313" key="3">
    <source>
        <dbReference type="EMBL" id="QPD05359.1"/>
    </source>
</evidence>
<feature type="domain" description="YCII-related" evidence="2">
    <location>
        <begin position="1"/>
        <end position="115"/>
    </location>
</feature>
<dbReference type="Pfam" id="PF03795">
    <property type="entry name" value="YCII"/>
    <property type="match status" value="1"/>
</dbReference>